<feature type="binding site" evidence="9">
    <location>
        <begin position="376"/>
        <end position="377"/>
    </location>
    <ligand>
        <name>ATP</name>
        <dbReference type="ChEBI" id="CHEBI:30616"/>
    </ligand>
</feature>
<dbReference type="PATRIC" id="fig|932677.3.peg.2932"/>
<name>A0A0H3L6X7_PANAA</name>
<sequence>MCGIAGWSAFDNDLRAQSAIIDAMADSLSSRGPDERGIWLDKHIALGHRRLSILDLAHGQQPMFFYEAGKPVLAMVFCGEIYNFQSLRGMLEKESYSFRTRSDSEVLLSLYHRYRDEMFPLLQGMFAVAIWDIPQNELTLGRDRLGIKPLNYVLKDQQIIFGSEPKALLCNPHCERITGPDELCEILDMVKTPGKTSYKDMKELRPGEILKFSRHGARSSQYWNLCTAPHTDNQKLTCDKVTALLEESIRSHLVSDVPISSLLSGGLDSSIIAVQGSRHLPGQLLTFSMDFTRNLSAFRADAVRSSPDELYARELAAFAGTAHESVLLNTEEIAAASVRDRVLEAVDSPPAYWGDMWPSMYLLFRRIKEKSSVALSGEGADELFGGYRWFHNPAAIASETFPWLTPGSSRYFGGSGLFNEEFINSLRMEEYRRARYEEAVREVTYLPGESDDEKAMRRISYLNITRFLQTLLDRNDRMSMAAGVEVRVPFCDHRLVEYVYNIPWSMKNTRTQEKGLLRDATRQWLPADINERVKTPYPSTQDGAYEVLLRNELRRIIEDRNSPIHPYLNTERVIKNSQRKASELSLPYNRGSMEMVISMNDWLRRYRVSIAI</sequence>
<dbReference type="InterPro" id="IPR006426">
    <property type="entry name" value="Asn_synth_AEB"/>
</dbReference>
<dbReference type="PROSITE" id="PS51278">
    <property type="entry name" value="GATASE_TYPE_2"/>
    <property type="match status" value="1"/>
</dbReference>
<feature type="binding site" evidence="9">
    <location>
        <position position="103"/>
    </location>
    <ligand>
        <name>L-glutamine</name>
        <dbReference type="ChEBI" id="CHEBI:58359"/>
    </ligand>
</feature>
<feature type="active site" description="For GATase activity" evidence="8">
    <location>
        <position position="2"/>
    </location>
</feature>
<keyword evidence="6 8" id="KW-0315">Glutamine amidotransferase</keyword>
<accession>A0A0H3L6X7</accession>
<dbReference type="InterPro" id="IPR017932">
    <property type="entry name" value="GATase_2_dom"/>
</dbReference>
<dbReference type="InterPro" id="IPR033738">
    <property type="entry name" value="AsnB_N"/>
</dbReference>
<dbReference type="KEGG" id="paj:PAJ_2519"/>
<evidence type="ECO:0000259" key="11">
    <source>
        <dbReference type="PROSITE" id="PS51278"/>
    </source>
</evidence>
<keyword evidence="5 9" id="KW-0067">ATP-binding</keyword>
<dbReference type="GO" id="GO:0005524">
    <property type="term" value="F:ATP binding"/>
    <property type="evidence" value="ECO:0007669"/>
    <property type="project" value="UniProtKB-KW"/>
</dbReference>
<evidence type="ECO:0000313" key="12">
    <source>
        <dbReference type="EMBL" id="BAK12599.1"/>
    </source>
</evidence>
<dbReference type="OrthoDB" id="9763290at2"/>
<evidence type="ECO:0000256" key="2">
    <source>
        <dbReference type="ARBA" id="ARBA00005752"/>
    </source>
</evidence>
<evidence type="ECO:0000256" key="5">
    <source>
        <dbReference type="ARBA" id="ARBA00022840"/>
    </source>
</evidence>
<dbReference type="InterPro" id="IPR014729">
    <property type="entry name" value="Rossmann-like_a/b/a_fold"/>
</dbReference>
<dbReference type="InterPro" id="IPR001962">
    <property type="entry name" value="Asn_synthase"/>
</dbReference>
<evidence type="ECO:0000256" key="1">
    <source>
        <dbReference type="ARBA" id="ARBA00005187"/>
    </source>
</evidence>
<keyword evidence="4 9" id="KW-0547">Nucleotide-binding</keyword>
<dbReference type="HOGENOM" id="CLU_014658_3_2_6"/>
<reference evidence="13" key="1">
    <citation type="journal article" date="2012" name="Appl. Microbiol. Biotechnol.">
        <title>The complete genome sequence of Pantoea ananatis AJ13355, an organism with great biotechnological potential.</title>
        <authorList>
            <person name="Hara Y."/>
            <person name="Kadotani N."/>
            <person name="Izui H."/>
            <person name="Katashkina J.I."/>
            <person name="Kuvaeva T.M."/>
            <person name="Andreeva I.G."/>
            <person name="Golubeva L.I."/>
            <person name="Malko D.B."/>
            <person name="Makeev V.J."/>
            <person name="Mashko S.V."/>
            <person name="Kozlov Y.I."/>
        </authorList>
    </citation>
    <scope>NUCLEOTIDE SEQUENCE [LARGE SCALE GENOMIC DNA]</scope>
    <source>
        <strain evidence="13">AJ13355</strain>
    </source>
</reference>
<dbReference type="AlphaFoldDB" id="A0A0H3L6X7"/>
<dbReference type="SUPFAM" id="SSF56235">
    <property type="entry name" value="N-terminal nucleophile aminohydrolases (Ntn hydrolases)"/>
    <property type="match status" value="1"/>
</dbReference>
<dbReference type="Gene3D" id="3.40.50.620">
    <property type="entry name" value="HUPs"/>
    <property type="match status" value="1"/>
</dbReference>
<evidence type="ECO:0000256" key="9">
    <source>
        <dbReference type="PIRSR" id="PIRSR001589-2"/>
    </source>
</evidence>
<comment type="similarity">
    <text evidence="2">Belongs to the asparagine synthetase family.</text>
</comment>
<dbReference type="SUPFAM" id="SSF52402">
    <property type="entry name" value="Adenine nucleotide alpha hydrolases-like"/>
    <property type="match status" value="1"/>
</dbReference>
<dbReference type="EC" id="6.3.5.4" evidence="3"/>
<protein>
    <recommendedName>
        <fullName evidence="3">asparagine synthase (glutamine-hydrolyzing)</fullName>
        <ecNumber evidence="3">6.3.5.4</ecNumber>
    </recommendedName>
</protein>
<evidence type="ECO:0000256" key="7">
    <source>
        <dbReference type="ARBA" id="ARBA00048741"/>
    </source>
</evidence>
<feature type="binding site" evidence="9">
    <location>
        <position position="262"/>
    </location>
    <ligand>
        <name>ATP</name>
        <dbReference type="ChEBI" id="CHEBI:30616"/>
    </ligand>
</feature>
<dbReference type="CDD" id="cd01991">
    <property type="entry name" value="Asn_synthase_B_C"/>
    <property type="match status" value="1"/>
</dbReference>
<evidence type="ECO:0000256" key="4">
    <source>
        <dbReference type="ARBA" id="ARBA00022741"/>
    </source>
</evidence>
<dbReference type="EMBL" id="AP012032">
    <property type="protein sequence ID" value="BAK12599.1"/>
    <property type="molecule type" value="Genomic_DNA"/>
</dbReference>
<comment type="pathway">
    <text evidence="1">Amino-acid biosynthesis; L-asparagine biosynthesis; L-asparagine from L-aspartate (L-Gln route): step 1/1.</text>
</comment>
<dbReference type="InterPro" id="IPR051786">
    <property type="entry name" value="ASN_synthetase/amidase"/>
</dbReference>
<dbReference type="PANTHER" id="PTHR43284:SF1">
    <property type="entry name" value="ASPARAGINE SYNTHETASE"/>
    <property type="match status" value="1"/>
</dbReference>
<evidence type="ECO:0000256" key="6">
    <source>
        <dbReference type="ARBA" id="ARBA00022962"/>
    </source>
</evidence>
<dbReference type="CDD" id="cd00712">
    <property type="entry name" value="AsnB"/>
    <property type="match status" value="1"/>
</dbReference>
<evidence type="ECO:0000256" key="8">
    <source>
        <dbReference type="PIRSR" id="PIRSR001589-1"/>
    </source>
</evidence>
<dbReference type="eggNOG" id="COG0367">
    <property type="taxonomic scope" value="Bacteria"/>
</dbReference>
<dbReference type="RefSeq" id="WP_014594561.1">
    <property type="nucleotide sequence ID" value="NC_017531.2"/>
</dbReference>
<dbReference type="Pfam" id="PF13537">
    <property type="entry name" value="GATase_7"/>
    <property type="match status" value="1"/>
</dbReference>
<dbReference type="Proteomes" id="UP000006690">
    <property type="component" value="Chromosome"/>
</dbReference>
<evidence type="ECO:0000256" key="3">
    <source>
        <dbReference type="ARBA" id="ARBA00012737"/>
    </source>
</evidence>
<dbReference type="Pfam" id="PF00733">
    <property type="entry name" value="Asn_synthase"/>
    <property type="match status" value="1"/>
</dbReference>
<organism evidence="12 13">
    <name type="scientific">Pantoea ananatis (strain AJ13355)</name>
    <dbReference type="NCBI Taxonomy" id="932677"/>
    <lineage>
        <taxon>Bacteria</taxon>
        <taxon>Pseudomonadati</taxon>
        <taxon>Pseudomonadota</taxon>
        <taxon>Gammaproteobacteria</taxon>
        <taxon>Enterobacterales</taxon>
        <taxon>Erwiniaceae</taxon>
        <taxon>Pantoea</taxon>
    </lineage>
</organism>
<dbReference type="GO" id="GO:0005829">
    <property type="term" value="C:cytosol"/>
    <property type="evidence" value="ECO:0007669"/>
    <property type="project" value="TreeGrafter"/>
</dbReference>
<evidence type="ECO:0000256" key="10">
    <source>
        <dbReference type="PIRSR" id="PIRSR001589-3"/>
    </source>
</evidence>
<proteinExistence type="inferred from homology"/>
<comment type="catalytic activity">
    <reaction evidence="7">
        <text>L-aspartate + L-glutamine + ATP + H2O = L-asparagine + L-glutamate + AMP + diphosphate + H(+)</text>
        <dbReference type="Rhea" id="RHEA:12228"/>
        <dbReference type="ChEBI" id="CHEBI:15377"/>
        <dbReference type="ChEBI" id="CHEBI:15378"/>
        <dbReference type="ChEBI" id="CHEBI:29985"/>
        <dbReference type="ChEBI" id="CHEBI:29991"/>
        <dbReference type="ChEBI" id="CHEBI:30616"/>
        <dbReference type="ChEBI" id="CHEBI:33019"/>
        <dbReference type="ChEBI" id="CHEBI:58048"/>
        <dbReference type="ChEBI" id="CHEBI:58359"/>
        <dbReference type="ChEBI" id="CHEBI:456215"/>
        <dbReference type="EC" id="6.3.5.4"/>
    </reaction>
</comment>
<dbReference type="GO" id="GO:0006529">
    <property type="term" value="P:asparagine biosynthetic process"/>
    <property type="evidence" value="ECO:0007669"/>
    <property type="project" value="UniProtKB-KW"/>
</dbReference>
<feature type="domain" description="Glutamine amidotransferase type-2" evidence="11">
    <location>
        <begin position="2"/>
        <end position="215"/>
    </location>
</feature>
<dbReference type="Gene3D" id="3.60.20.10">
    <property type="entry name" value="Glutamine Phosphoribosylpyrophosphate, subunit 1, domain 1"/>
    <property type="match status" value="1"/>
</dbReference>
<keyword evidence="8" id="KW-0028">Amino-acid biosynthesis</keyword>
<dbReference type="InterPro" id="IPR029055">
    <property type="entry name" value="Ntn_hydrolases_N"/>
</dbReference>
<dbReference type="PANTHER" id="PTHR43284">
    <property type="entry name" value="ASPARAGINE SYNTHETASE (GLUTAMINE-HYDROLYZING)"/>
    <property type="match status" value="1"/>
</dbReference>
<gene>
    <name evidence="12" type="primary">oxyD</name>
    <name evidence="12" type="ordered locus">PAJ_2519</name>
</gene>
<dbReference type="PIRSF" id="PIRSF001589">
    <property type="entry name" value="Asn_synthetase_glu-h"/>
    <property type="match status" value="1"/>
</dbReference>
<dbReference type="NCBIfam" id="TIGR01536">
    <property type="entry name" value="asn_synth_AEB"/>
    <property type="match status" value="1"/>
</dbReference>
<keyword evidence="8" id="KW-0061">Asparagine biosynthesis</keyword>
<feature type="site" description="Important for beta-aspartyl-AMP intermediate formation" evidence="10">
    <location>
        <position position="378"/>
    </location>
</feature>
<dbReference type="GO" id="GO:0004066">
    <property type="term" value="F:asparagine synthase (glutamine-hydrolyzing) activity"/>
    <property type="evidence" value="ECO:0007669"/>
    <property type="project" value="UniProtKB-EC"/>
</dbReference>
<evidence type="ECO:0000313" key="13">
    <source>
        <dbReference type="Proteomes" id="UP000006690"/>
    </source>
</evidence>